<comment type="caution">
    <text evidence="2">The sequence shown here is derived from an EMBL/GenBank/DDBJ whole genome shotgun (WGS) entry which is preliminary data.</text>
</comment>
<organism evidence="2 3">
    <name type="scientific">Karstenula rhodostoma CBS 690.94</name>
    <dbReference type="NCBI Taxonomy" id="1392251"/>
    <lineage>
        <taxon>Eukaryota</taxon>
        <taxon>Fungi</taxon>
        <taxon>Dikarya</taxon>
        <taxon>Ascomycota</taxon>
        <taxon>Pezizomycotina</taxon>
        <taxon>Dothideomycetes</taxon>
        <taxon>Pleosporomycetidae</taxon>
        <taxon>Pleosporales</taxon>
        <taxon>Massarineae</taxon>
        <taxon>Didymosphaeriaceae</taxon>
        <taxon>Karstenula</taxon>
    </lineage>
</organism>
<evidence type="ECO:0000256" key="1">
    <source>
        <dbReference type="SAM" id="MobiDB-lite"/>
    </source>
</evidence>
<dbReference type="AlphaFoldDB" id="A0A9P4PXG3"/>
<accession>A0A9P4PXG3</accession>
<protein>
    <submittedName>
        <fullName evidence="2">Uncharacterized protein</fullName>
    </submittedName>
</protein>
<dbReference type="EMBL" id="MU001493">
    <property type="protein sequence ID" value="KAF2451093.1"/>
    <property type="molecule type" value="Genomic_DNA"/>
</dbReference>
<gene>
    <name evidence="2" type="ORF">P171DRAFT_152167</name>
</gene>
<feature type="region of interest" description="Disordered" evidence="1">
    <location>
        <begin position="25"/>
        <end position="58"/>
    </location>
</feature>
<reference evidence="2" key="1">
    <citation type="journal article" date="2020" name="Stud. Mycol.">
        <title>101 Dothideomycetes genomes: a test case for predicting lifestyles and emergence of pathogens.</title>
        <authorList>
            <person name="Haridas S."/>
            <person name="Albert R."/>
            <person name="Binder M."/>
            <person name="Bloem J."/>
            <person name="Labutti K."/>
            <person name="Salamov A."/>
            <person name="Andreopoulos B."/>
            <person name="Baker S."/>
            <person name="Barry K."/>
            <person name="Bills G."/>
            <person name="Bluhm B."/>
            <person name="Cannon C."/>
            <person name="Castanera R."/>
            <person name="Culley D."/>
            <person name="Daum C."/>
            <person name="Ezra D."/>
            <person name="Gonzalez J."/>
            <person name="Henrissat B."/>
            <person name="Kuo A."/>
            <person name="Liang C."/>
            <person name="Lipzen A."/>
            <person name="Lutzoni F."/>
            <person name="Magnuson J."/>
            <person name="Mondo S."/>
            <person name="Nolan M."/>
            <person name="Ohm R."/>
            <person name="Pangilinan J."/>
            <person name="Park H.-J."/>
            <person name="Ramirez L."/>
            <person name="Alfaro M."/>
            <person name="Sun H."/>
            <person name="Tritt A."/>
            <person name="Yoshinaga Y."/>
            <person name="Zwiers L.-H."/>
            <person name="Turgeon B."/>
            <person name="Goodwin S."/>
            <person name="Spatafora J."/>
            <person name="Crous P."/>
            <person name="Grigoriev I."/>
        </authorList>
    </citation>
    <scope>NUCLEOTIDE SEQUENCE</scope>
    <source>
        <strain evidence="2">CBS 690.94</strain>
    </source>
</reference>
<proteinExistence type="predicted"/>
<sequence length="198" mass="22130">MASTVSSSSHHRLPCIASSLISRYGQSSARPRRPLDENSSAWHDSKRGQRVHQSASADIHSSRCTYKARKLGNARSVIARGGWHTDVWHHGATTCVRAGVFGFPLRSLSLKREERRTDHPSLIGNCPPQLLPTGASTFCAPPLKLLLPFPFASICPLARLSLSVISRWLSMRALCRRRPTPRSPTWRLRSMPMAWLRC</sequence>
<dbReference type="Proteomes" id="UP000799764">
    <property type="component" value="Unassembled WGS sequence"/>
</dbReference>
<name>A0A9P4PXG3_9PLEO</name>
<keyword evidence="3" id="KW-1185">Reference proteome</keyword>
<evidence type="ECO:0000313" key="2">
    <source>
        <dbReference type="EMBL" id="KAF2451093.1"/>
    </source>
</evidence>
<evidence type="ECO:0000313" key="3">
    <source>
        <dbReference type="Proteomes" id="UP000799764"/>
    </source>
</evidence>